<reference evidence="2 3" key="1">
    <citation type="submission" date="2016-10" db="EMBL/GenBank/DDBJ databases">
        <authorList>
            <person name="de Groot N.N."/>
        </authorList>
    </citation>
    <scope>NUCLEOTIDE SEQUENCE [LARGE SCALE GENOMIC DNA]</scope>
    <source>
        <strain evidence="2 3">CGMCC 1.5070</strain>
    </source>
</reference>
<sequence>MLHKFRDNQGSAAPEIAVGFLVFMMFLVLAVTFLPQYVRKQELDTAATEIARYIEIKGVVNDDVYYYVEEIKDVINMDFNCSIDADYYGSSRKIQLEKKFKVTLSYDSKFGIGGVISVPLPIKGHAYGVSEKYIK</sequence>
<dbReference type="OrthoDB" id="9800249at2"/>
<keyword evidence="1" id="KW-0812">Transmembrane</keyword>
<gene>
    <name evidence="2" type="ORF">SAMN05216180_2418</name>
</gene>
<keyword evidence="3" id="KW-1185">Reference proteome</keyword>
<organism evidence="2 3">
    <name type="scientific">Hydrogenoanaerobacterium saccharovorans</name>
    <dbReference type="NCBI Taxonomy" id="474960"/>
    <lineage>
        <taxon>Bacteria</taxon>
        <taxon>Bacillati</taxon>
        <taxon>Bacillota</taxon>
        <taxon>Clostridia</taxon>
        <taxon>Eubacteriales</taxon>
        <taxon>Oscillospiraceae</taxon>
        <taxon>Hydrogenoanaerobacterium</taxon>
    </lineage>
</organism>
<keyword evidence="1" id="KW-1133">Transmembrane helix</keyword>
<evidence type="ECO:0000313" key="3">
    <source>
        <dbReference type="Proteomes" id="UP000199158"/>
    </source>
</evidence>
<dbReference type="RefSeq" id="WP_092755511.1">
    <property type="nucleotide sequence ID" value="NZ_FOCG01000002.1"/>
</dbReference>
<evidence type="ECO:0000313" key="2">
    <source>
        <dbReference type="EMBL" id="SEN00272.1"/>
    </source>
</evidence>
<keyword evidence="1" id="KW-0472">Membrane</keyword>
<dbReference type="STRING" id="474960.SAMN05216180_2418"/>
<protein>
    <recommendedName>
        <fullName evidence="4">DUF4320 family protein</fullName>
    </recommendedName>
</protein>
<feature type="transmembrane region" description="Helical" evidence="1">
    <location>
        <begin position="12"/>
        <end position="34"/>
    </location>
</feature>
<dbReference type="Pfam" id="PF14208">
    <property type="entry name" value="DUF4320"/>
    <property type="match status" value="1"/>
</dbReference>
<evidence type="ECO:0000256" key="1">
    <source>
        <dbReference type="SAM" id="Phobius"/>
    </source>
</evidence>
<accession>A0A1H8CZB3</accession>
<dbReference type="EMBL" id="FOCG01000002">
    <property type="protein sequence ID" value="SEN00272.1"/>
    <property type="molecule type" value="Genomic_DNA"/>
</dbReference>
<evidence type="ECO:0008006" key="4">
    <source>
        <dbReference type="Google" id="ProtNLM"/>
    </source>
</evidence>
<dbReference type="Proteomes" id="UP000199158">
    <property type="component" value="Unassembled WGS sequence"/>
</dbReference>
<dbReference type="InterPro" id="IPR025469">
    <property type="entry name" value="DUF4320"/>
</dbReference>
<name>A0A1H8CZB3_9FIRM</name>
<proteinExistence type="predicted"/>
<dbReference type="AlphaFoldDB" id="A0A1H8CZB3"/>